<feature type="signal peptide" evidence="3">
    <location>
        <begin position="1"/>
        <end position="19"/>
    </location>
</feature>
<feature type="transmembrane region" description="Helical" evidence="2">
    <location>
        <begin position="127"/>
        <end position="149"/>
    </location>
</feature>
<accession>H3GYE4</accession>
<reference evidence="4" key="2">
    <citation type="submission" date="2015-06" db="UniProtKB">
        <authorList>
            <consortium name="EnsemblProtists"/>
        </authorList>
    </citation>
    <scope>IDENTIFICATION</scope>
    <source>
        <strain evidence="4">Pr102</strain>
    </source>
</reference>
<feature type="chain" id="PRO_5003586840" description="Membrane-associated protein" evidence="3">
    <location>
        <begin position="20"/>
        <end position="654"/>
    </location>
</feature>
<dbReference type="eggNOG" id="ENOG502RCH7">
    <property type="taxonomic scope" value="Eukaryota"/>
</dbReference>
<dbReference type="EMBL" id="DS566073">
    <property type="status" value="NOT_ANNOTATED_CDS"/>
    <property type="molecule type" value="Genomic_DNA"/>
</dbReference>
<dbReference type="AlphaFoldDB" id="H3GYE4"/>
<keyword evidence="2" id="KW-0812">Transmembrane</keyword>
<evidence type="ECO:0000256" key="1">
    <source>
        <dbReference type="SAM" id="Coils"/>
    </source>
</evidence>
<evidence type="ECO:0000313" key="5">
    <source>
        <dbReference type="Proteomes" id="UP000005238"/>
    </source>
</evidence>
<keyword evidence="2" id="KW-1133">Transmembrane helix</keyword>
<evidence type="ECO:0008006" key="6">
    <source>
        <dbReference type="Google" id="ProtNLM"/>
    </source>
</evidence>
<dbReference type="VEuPathDB" id="FungiDB:KRP23_8351"/>
<sequence length="654" mass="71130">MNVTLFIATFLVIASAANADGSQNPAQVATSQDDQLDVVLATPAPTTLNDLPTLAPTAAPTESADLVVTPAPTTPSNSANVSQTTNSSAGAVGVAYTSTGAVGKAYTTTRAEFEAQNESSDSESNDYTVPIVVVGCLVGVLGAVAAVVVMKKRKVTEPEVETTDYSNAIYSPAVLCVSNLTSQITGMASFLKDEDDIRVFEAALSFVDEYSASTSLPSETATTFAALAADSADESHRTPCPSVPRPAPSFTIACRATSGMVPLIMTCQHAAGLSLSLSPNCEPLARQKSTKPKKAQSNPNRVRDEAQYELAFLREKVAELGQQLQSLQLNGPIGDGTFVPTVPSSLGQVPRVWKDMAIRQRRRRDEAQRENVRLRLIVERKRKMATGLSALLRKRLTQQGAECARDNNLYIPDRDTCVLDFQGDIGDFQDLFQHLQAAHLEVDAIFAASGLAAMDIPTSDVHVREGVDGKYIEVFTNKLLPFSLRDTGEAAWDHFKGVEKHFGNGGLYEKTAKNLDQPYTIIEDFTKEMFSNNSRADVKAKQIVQRCVGPDRDMILFVSSVIPVEIKHKAIDGLVYHAREYALTKHFSDSTPEHEISLLQLYVRVSFDYDPGVVYDSRHVRSVAQFVIGNVAGSLRCYQERIENTLIDQALSQQ</sequence>
<protein>
    <recommendedName>
        <fullName evidence="6">Membrane-associated protein</fullName>
    </recommendedName>
</protein>
<dbReference type="HOGENOM" id="CLU_027764_2_0_1"/>
<dbReference type="PANTHER" id="PTHR35796">
    <property type="entry name" value="HYPOTHETICAL CYTOSOLIC PROTEIN"/>
    <property type="match status" value="1"/>
</dbReference>
<keyword evidence="2" id="KW-0472">Membrane</keyword>
<keyword evidence="3" id="KW-0732">Signal</keyword>
<feature type="coiled-coil region" evidence="1">
    <location>
        <begin position="303"/>
        <end position="330"/>
    </location>
</feature>
<evidence type="ECO:0000256" key="2">
    <source>
        <dbReference type="SAM" id="Phobius"/>
    </source>
</evidence>
<dbReference type="EnsemblProtists" id="Phyra82708">
    <property type="protein sequence ID" value="Phyra82708"/>
    <property type="gene ID" value="Phyra82708"/>
</dbReference>
<dbReference type="VEuPathDB" id="FungiDB:KRP23_5151"/>
<dbReference type="VEuPathDB" id="FungiDB:KRP22_10021"/>
<dbReference type="Proteomes" id="UP000005238">
    <property type="component" value="Unassembled WGS sequence"/>
</dbReference>
<keyword evidence="5" id="KW-1185">Reference proteome</keyword>
<dbReference type="VEuPathDB" id="FungiDB:KRP22_5060"/>
<name>H3GYE4_PHYRM</name>
<dbReference type="PANTHER" id="PTHR35796:SF3">
    <property type="entry name" value="BHLH DOMAIN-CONTAINING PROTEIN"/>
    <property type="match status" value="1"/>
</dbReference>
<reference evidence="5" key="1">
    <citation type="journal article" date="2006" name="Science">
        <title>Phytophthora genome sequences uncover evolutionary origins and mechanisms of pathogenesis.</title>
        <authorList>
            <person name="Tyler B.M."/>
            <person name="Tripathy S."/>
            <person name="Zhang X."/>
            <person name="Dehal P."/>
            <person name="Jiang R.H."/>
            <person name="Aerts A."/>
            <person name="Arredondo F.D."/>
            <person name="Baxter L."/>
            <person name="Bensasson D."/>
            <person name="Beynon J.L."/>
            <person name="Chapman J."/>
            <person name="Damasceno C.M."/>
            <person name="Dorrance A.E."/>
            <person name="Dou D."/>
            <person name="Dickerman A.W."/>
            <person name="Dubchak I.L."/>
            <person name="Garbelotto M."/>
            <person name="Gijzen M."/>
            <person name="Gordon S.G."/>
            <person name="Govers F."/>
            <person name="Grunwald N.J."/>
            <person name="Huang W."/>
            <person name="Ivors K.L."/>
            <person name="Jones R.W."/>
            <person name="Kamoun S."/>
            <person name="Krampis K."/>
            <person name="Lamour K.H."/>
            <person name="Lee M.K."/>
            <person name="McDonald W.H."/>
            <person name="Medina M."/>
            <person name="Meijer H.J."/>
            <person name="Nordberg E.K."/>
            <person name="Maclean D.J."/>
            <person name="Ospina-Giraldo M.D."/>
            <person name="Morris P.F."/>
            <person name="Phuntumart V."/>
            <person name="Putnam N.H."/>
            <person name="Rash S."/>
            <person name="Rose J.K."/>
            <person name="Sakihama Y."/>
            <person name="Salamov A.A."/>
            <person name="Savidor A."/>
            <person name="Scheuring C.F."/>
            <person name="Smith B.M."/>
            <person name="Sobral B.W."/>
            <person name="Terry A."/>
            <person name="Torto-Alalibo T.A."/>
            <person name="Win J."/>
            <person name="Xu Z."/>
            <person name="Zhang H."/>
            <person name="Grigoriev I.V."/>
            <person name="Rokhsar D.S."/>
            <person name="Boore J.L."/>
        </authorList>
    </citation>
    <scope>NUCLEOTIDE SEQUENCE [LARGE SCALE GENOMIC DNA]</scope>
    <source>
        <strain evidence="5">Pr102</strain>
    </source>
</reference>
<dbReference type="InParanoid" id="H3GYE4"/>
<evidence type="ECO:0000313" key="4">
    <source>
        <dbReference type="EnsemblProtists" id="Phyra82708"/>
    </source>
</evidence>
<evidence type="ECO:0000256" key="3">
    <source>
        <dbReference type="SAM" id="SignalP"/>
    </source>
</evidence>
<dbReference type="VEuPathDB" id="FungiDB:KRP23_8352"/>
<dbReference type="VEuPathDB" id="FungiDB:KRP22_10020"/>
<proteinExistence type="predicted"/>
<keyword evidence="1" id="KW-0175">Coiled coil</keyword>
<organism evidence="4 5">
    <name type="scientific">Phytophthora ramorum</name>
    <name type="common">Sudden oak death agent</name>
    <dbReference type="NCBI Taxonomy" id="164328"/>
    <lineage>
        <taxon>Eukaryota</taxon>
        <taxon>Sar</taxon>
        <taxon>Stramenopiles</taxon>
        <taxon>Oomycota</taxon>
        <taxon>Peronosporomycetes</taxon>
        <taxon>Peronosporales</taxon>
        <taxon>Peronosporaceae</taxon>
        <taxon>Phytophthora</taxon>
    </lineage>
</organism>